<accession>A0ABT7A1Q5</accession>
<dbReference type="RefSeq" id="WP_274040639.1">
    <property type="nucleotide sequence ID" value="NZ_JANCPR020000027.1"/>
</dbReference>
<keyword evidence="2" id="KW-1185">Reference proteome</keyword>
<dbReference type="Gene3D" id="1.10.10.1150">
    <property type="entry name" value="Coenzyme PQQ synthesis protein D (PqqD)"/>
    <property type="match status" value="1"/>
</dbReference>
<proteinExistence type="predicted"/>
<sequence length="86" mass="9290">MTLALTRDVSLADVEDGAVLLDERRGRYFKLNATGRATLALLLEGHSPEEAAAKLTERHPAAAERALADVHVLMRGLLDAKLAVRS</sequence>
<dbReference type="EMBL" id="JANCPR020000027">
    <property type="protein sequence ID" value="MDJ1135246.1"/>
    <property type="molecule type" value="Genomic_DNA"/>
</dbReference>
<dbReference type="InterPro" id="IPR008792">
    <property type="entry name" value="PQQD"/>
</dbReference>
<protein>
    <submittedName>
        <fullName evidence="1">Lasso peptide biosynthesis PqqD family chaperone</fullName>
    </submittedName>
</protein>
<dbReference type="Pfam" id="PF05402">
    <property type="entry name" value="PqqD"/>
    <property type="match status" value="1"/>
</dbReference>
<reference evidence="1 2" key="1">
    <citation type="submission" date="2023-05" db="EMBL/GenBank/DDBJ databases">
        <title>Streptantibioticus silvisoli sp. nov., acidotolerant actinomycetes 1 from pine litter.</title>
        <authorList>
            <person name="Swiecimska M."/>
            <person name="Golinska P."/>
            <person name="Sangal V."/>
            <person name="Wachnowicz B."/>
            <person name="Goodfellow M."/>
        </authorList>
    </citation>
    <scope>NUCLEOTIDE SEQUENCE [LARGE SCALE GENOMIC DNA]</scope>
    <source>
        <strain evidence="1 2">DSM 42109</strain>
    </source>
</reference>
<evidence type="ECO:0000313" key="2">
    <source>
        <dbReference type="Proteomes" id="UP001214441"/>
    </source>
</evidence>
<dbReference type="InterPro" id="IPR041881">
    <property type="entry name" value="PqqD_sf"/>
</dbReference>
<gene>
    <name evidence="1" type="ORF">NMN56_025440</name>
</gene>
<organism evidence="1 2">
    <name type="scientific">Streptomyces iconiensis</name>
    <dbReference type="NCBI Taxonomy" id="1384038"/>
    <lineage>
        <taxon>Bacteria</taxon>
        <taxon>Bacillati</taxon>
        <taxon>Actinomycetota</taxon>
        <taxon>Actinomycetes</taxon>
        <taxon>Kitasatosporales</taxon>
        <taxon>Streptomycetaceae</taxon>
        <taxon>Streptomyces</taxon>
    </lineage>
</organism>
<dbReference type="NCBIfam" id="NF033530">
    <property type="entry name" value="lasso_PqqD_Strm"/>
    <property type="match status" value="1"/>
</dbReference>
<comment type="caution">
    <text evidence="1">The sequence shown here is derived from an EMBL/GenBank/DDBJ whole genome shotgun (WGS) entry which is preliminary data.</text>
</comment>
<name>A0ABT7A1Q5_9ACTN</name>
<dbReference type="Proteomes" id="UP001214441">
    <property type="component" value="Unassembled WGS sequence"/>
</dbReference>
<evidence type="ECO:0000313" key="1">
    <source>
        <dbReference type="EMBL" id="MDJ1135246.1"/>
    </source>
</evidence>